<evidence type="ECO:0000256" key="10">
    <source>
        <dbReference type="ARBA" id="ARBA00023136"/>
    </source>
</evidence>
<dbReference type="GO" id="GO:0016655">
    <property type="term" value="F:oxidoreductase activity, acting on NAD(P)H, quinone or similar compound as acceptor"/>
    <property type="evidence" value="ECO:0007669"/>
    <property type="project" value="InterPro"/>
</dbReference>
<dbReference type="GO" id="GO:0048038">
    <property type="term" value="F:quinone binding"/>
    <property type="evidence" value="ECO:0007669"/>
    <property type="project" value="UniProtKB-KW"/>
</dbReference>
<dbReference type="AlphaFoldDB" id="A0AAD4RZL5"/>
<evidence type="ECO:0008006" key="16">
    <source>
        <dbReference type="Google" id="ProtNLM"/>
    </source>
</evidence>
<evidence type="ECO:0000313" key="15">
    <source>
        <dbReference type="Proteomes" id="UP001202328"/>
    </source>
</evidence>
<keyword evidence="15" id="KW-1185">Reference proteome</keyword>
<organism evidence="14 15">
    <name type="scientific">Papaver atlanticum</name>
    <dbReference type="NCBI Taxonomy" id="357466"/>
    <lineage>
        <taxon>Eukaryota</taxon>
        <taxon>Viridiplantae</taxon>
        <taxon>Streptophyta</taxon>
        <taxon>Embryophyta</taxon>
        <taxon>Tracheophyta</taxon>
        <taxon>Spermatophyta</taxon>
        <taxon>Magnoliopsida</taxon>
        <taxon>Ranunculales</taxon>
        <taxon>Papaveraceae</taxon>
        <taxon>Papaveroideae</taxon>
        <taxon>Papaver</taxon>
    </lineage>
</organism>
<evidence type="ECO:0000256" key="12">
    <source>
        <dbReference type="ARBA" id="ARBA00048026"/>
    </source>
</evidence>
<dbReference type="Proteomes" id="UP001202328">
    <property type="component" value="Unassembled WGS sequence"/>
</dbReference>
<proteinExistence type="predicted"/>
<evidence type="ECO:0000256" key="8">
    <source>
        <dbReference type="ARBA" id="ARBA00023027"/>
    </source>
</evidence>
<keyword evidence="10 13" id="KW-0472">Membrane</keyword>
<protein>
    <recommendedName>
        <fullName evidence="16">NADH dehydrogenase-like complex L</fullName>
    </recommendedName>
</protein>
<dbReference type="Pfam" id="PF10716">
    <property type="entry name" value="NdhL"/>
    <property type="match status" value="1"/>
</dbReference>
<keyword evidence="7 13" id="KW-1133">Transmembrane helix</keyword>
<evidence type="ECO:0000256" key="4">
    <source>
        <dbReference type="ARBA" id="ARBA00022857"/>
    </source>
</evidence>
<accession>A0AAD4RZL5</accession>
<evidence type="ECO:0000256" key="1">
    <source>
        <dbReference type="ARBA" id="ARBA00004141"/>
    </source>
</evidence>
<comment type="caution">
    <text evidence="14">The sequence shown here is derived from an EMBL/GenBank/DDBJ whole genome shotgun (WGS) entry which is preliminary data.</text>
</comment>
<evidence type="ECO:0000256" key="5">
    <source>
        <dbReference type="ARBA" id="ARBA00022957"/>
    </source>
</evidence>
<evidence type="ECO:0000256" key="9">
    <source>
        <dbReference type="ARBA" id="ARBA00023078"/>
    </source>
</evidence>
<dbReference type="PANTHER" id="PTHR36727:SF2">
    <property type="entry name" value="NAD(P)H-QUINONE OXIDOREDUCTASE SUBUNIT L, CHLOROPLASTIC"/>
    <property type="match status" value="1"/>
</dbReference>
<evidence type="ECO:0000256" key="7">
    <source>
        <dbReference type="ARBA" id="ARBA00022989"/>
    </source>
</evidence>
<dbReference type="EMBL" id="JAJJMB010016246">
    <property type="protein sequence ID" value="KAI3848340.1"/>
    <property type="molecule type" value="Genomic_DNA"/>
</dbReference>
<evidence type="ECO:0000256" key="11">
    <source>
        <dbReference type="ARBA" id="ARBA00047726"/>
    </source>
</evidence>
<comment type="catalytic activity">
    <reaction evidence="12">
        <text>a plastoquinone + NADH + (n+1) H(+)(in) = a plastoquinol + NAD(+) + n H(+)(out)</text>
        <dbReference type="Rhea" id="RHEA:42608"/>
        <dbReference type="Rhea" id="RHEA-COMP:9561"/>
        <dbReference type="Rhea" id="RHEA-COMP:9562"/>
        <dbReference type="ChEBI" id="CHEBI:15378"/>
        <dbReference type="ChEBI" id="CHEBI:17757"/>
        <dbReference type="ChEBI" id="CHEBI:57540"/>
        <dbReference type="ChEBI" id="CHEBI:57945"/>
        <dbReference type="ChEBI" id="CHEBI:62192"/>
    </reaction>
</comment>
<evidence type="ECO:0000256" key="3">
    <source>
        <dbReference type="ARBA" id="ARBA00022719"/>
    </source>
</evidence>
<keyword evidence="2 13" id="KW-0812">Transmembrane</keyword>
<comment type="catalytic activity">
    <reaction evidence="11">
        <text>a plastoquinone + NADPH + (n+1) H(+)(in) = a plastoquinol + NADP(+) + n H(+)(out)</text>
        <dbReference type="Rhea" id="RHEA:42612"/>
        <dbReference type="Rhea" id="RHEA-COMP:9561"/>
        <dbReference type="Rhea" id="RHEA-COMP:9562"/>
        <dbReference type="ChEBI" id="CHEBI:15378"/>
        <dbReference type="ChEBI" id="CHEBI:17757"/>
        <dbReference type="ChEBI" id="CHEBI:57783"/>
        <dbReference type="ChEBI" id="CHEBI:58349"/>
        <dbReference type="ChEBI" id="CHEBI:62192"/>
    </reaction>
</comment>
<sequence length="180" mass="20728">MTSSLSLSTTKALPSPSILYKTKLSRHLSITCKITQQKQQQSGKPNKIQTLINQISLKPGGILPKNSGLAIQIGALLSIVEQPALAITGVNNEEELSWILIQLGILAFWYFLIMPPIIMNWMRTRWYKRKFVEMYFQFLCTFMFFPGILLWAPFLNFRQRPQDPNMKYPWSTPSDQSLTE</sequence>
<keyword evidence="3" id="KW-0874">Quinone</keyword>
<comment type="subcellular location">
    <subcellularLocation>
        <location evidence="1">Membrane</location>
        <topology evidence="1">Multi-pass membrane protein</topology>
    </subcellularLocation>
</comment>
<evidence type="ECO:0000256" key="13">
    <source>
        <dbReference type="SAM" id="Phobius"/>
    </source>
</evidence>
<dbReference type="PANTHER" id="PTHR36727">
    <property type="entry name" value="NAD(P)H-QUINONE OXIDOREDUCTASE SUBUNIT L, CHLOROPLASTIC"/>
    <property type="match status" value="1"/>
</dbReference>
<feature type="transmembrane region" description="Helical" evidence="13">
    <location>
        <begin position="134"/>
        <end position="154"/>
    </location>
</feature>
<keyword evidence="6" id="KW-1278">Translocase</keyword>
<reference evidence="14" key="1">
    <citation type="submission" date="2022-04" db="EMBL/GenBank/DDBJ databases">
        <title>A functionally conserved STORR gene fusion in Papaver species that diverged 16.8 million years ago.</title>
        <authorList>
            <person name="Catania T."/>
        </authorList>
    </citation>
    <scope>NUCLEOTIDE SEQUENCE</scope>
    <source>
        <strain evidence="14">S-188037</strain>
    </source>
</reference>
<evidence type="ECO:0000313" key="14">
    <source>
        <dbReference type="EMBL" id="KAI3848340.1"/>
    </source>
</evidence>
<keyword evidence="5" id="KW-0618">Plastoquinone</keyword>
<keyword evidence="8" id="KW-0520">NAD</keyword>
<evidence type="ECO:0000256" key="6">
    <source>
        <dbReference type="ARBA" id="ARBA00022967"/>
    </source>
</evidence>
<keyword evidence="4" id="KW-0521">NADP</keyword>
<feature type="transmembrane region" description="Helical" evidence="13">
    <location>
        <begin position="99"/>
        <end position="122"/>
    </location>
</feature>
<dbReference type="GO" id="GO:0016020">
    <property type="term" value="C:membrane"/>
    <property type="evidence" value="ECO:0007669"/>
    <property type="project" value="UniProtKB-SubCell"/>
</dbReference>
<keyword evidence="9" id="KW-0793">Thylakoid</keyword>
<gene>
    <name evidence="14" type="ORF">MKW98_005720</name>
</gene>
<evidence type="ECO:0000256" key="2">
    <source>
        <dbReference type="ARBA" id="ARBA00022692"/>
    </source>
</evidence>
<name>A0AAD4RZL5_9MAGN</name>
<dbReference type="InterPro" id="IPR019654">
    <property type="entry name" value="NADH-quinone_OxRdatse_su_L"/>
</dbReference>